<proteinExistence type="predicted"/>
<keyword evidence="2" id="KW-1185">Reference proteome</keyword>
<evidence type="ECO:0000313" key="1">
    <source>
        <dbReference type="EMBL" id="KAK0432568.1"/>
    </source>
</evidence>
<reference evidence="1" key="1">
    <citation type="submission" date="2023-06" db="EMBL/GenBank/DDBJ databases">
        <authorList>
            <consortium name="Lawrence Berkeley National Laboratory"/>
            <person name="Ahrendt S."/>
            <person name="Sahu N."/>
            <person name="Indic B."/>
            <person name="Wong-Bajracharya J."/>
            <person name="Merenyi Z."/>
            <person name="Ke H.-M."/>
            <person name="Monk M."/>
            <person name="Kocsube S."/>
            <person name="Drula E."/>
            <person name="Lipzen A."/>
            <person name="Balint B."/>
            <person name="Henrissat B."/>
            <person name="Andreopoulos B."/>
            <person name="Martin F.M."/>
            <person name="Harder C.B."/>
            <person name="Rigling D."/>
            <person name="Ford K.L."/>
            <person name="Foster G.D."/>
            <person name="Pangilinan J."/>
            <person name="Papanicolaou A."/>
            <person name="Barry K."/>
            <person name="LaButti K."/>
            <person name="Viragh M."/>
            <person name="Koriabine M."/>
            <person name="Yan M."/>
            <person name="Riley R."/>
            <person name="Champramary S."/>
            <person name="Plett K.L."/>
            <person name="Tsai I.J."/>
            <person name="Slot J."/>
            <person name="Sipos G."/>
            <person name="Plett J."/>
            <person name="Nagy L.G."/>
            <person name="Grigoriev I.V."/>
        </authorList>
    </citation>
    <scope>NUCLEOTIDE SEQUENCE</scope>
    <source>
        <strain evidence="1">FPL87.14</strain>
    </source>
</reference>
<name>A0AA39J167_9AGAR</name>
<organism evidence="1 2">
    <name type="scientific">Armillaria borealis</name>
    <dbReference type="NCBI Taxonomy" id="47425"/>
    <lineage>
        <taxon>Eukaryota</taxon>
        <taxon>Fungi</taxon>
        <taxon>Dikarya</taxon>
        <taxon>Basidiomycota</taxon>
        <taxon>Agaricomycotina</taxon>
        <taxon>Agaricomycetes</taxon>
        <taxon>Agaricomycetidae</taxon>
        <taxon>Agaricales</taxon>
        <taxon>Marasmiineae</taxon>
        <taxon>Physalacriaceae</taxon>
        <taxon>Armillaria</taxon>
    </lineage>
</organism>
<gene>
    <name evidence="1" type="ORF">EV421DRAFT_1680749</name>
</gene>
<feature type="non-terminal residue" evidence="1">
    <location>
        <position position="1"/>
    </location>
</feature>
<dbReference type="EMBL" id="JAUEPT010000092">
    <property type="protein sequence ID" value="KAK0432568.1"/>
    <property type="molecule type" value="Genomic_DNA"/>
</dbReference>
<protein>
    <submittedName>
        <fullName evidence="1">Uncharacterized protein</fullName>
    </submittedName>
</protein>
<evidence type="ECO:0000313" key="2">
    <source>
        <dbReference type="Proteomes" id="UP001175226"/>
    </source>
</evidence>
<dbReference type="AlphaFoldDB" id="A0AA39J167"/>
<dbReference type="Proteomes" id="UP001175226">
    <property type="component" value="Unassembled WGS sequence"/>
</dbReference>
<comment type="caution">
    <text evidence="1">The sequence shown here is derived from an EMBL/GenBank/DDBJ whole genome shotgun (WGS) entry which is preliminary data.</text>
</comment>
<accession>A0AA39J167</accession>
<feature type="non-terminal residue" evidence="1">
    <location>
        <position position="156"/>
    </location>
</feature>
<sequence>GGDKNKINVNKETIYAPITDGGRNLLDIPTRNEAIMVTWLRSYLNFGPNRPTWAYVADAIIAHHMPTSEENMDLTQRVNIFLQSWKTSVARLPEDLKTLIKTAMKYNTCLDGLALSQCILRDMPIWYHIKSKATRHLFNNGEQVKCLKMRHNVKSV</sequence>